<evidence type="ECO:0000256" key="1">
    <source>
        <dbReference type="ARBA" id="ARBA00022475"/>
    </source>
</evidence>
<keyword evidence="4" id="KW-0564">Palmitate</keyword>
<dbReference type="Pfam" id="PF01547">
    <property type="entry name" value="SBP_bac_1"/>
    <property type="match status" value="1"/>
</dbReference>
<evidence type="ECO:0008006" key="9">
    <source>
        <dbReference type="Google" id="ProtNLM"/>
    </source>
</evidence>
<dbReference type="Gene3D" id="3.40.190.10">
    <property type="entry name" value="Periplasmic binding protein-like II"/>
    <property type="match status" value="1"/>
</dbReference>
<keyword evidence="8" id="KW-1185">Reference proteome</keyword>
<evidence type="ECO:0000256" key="5">
    <source>
        <dbReference type="ARBA" id="ARBA00023288"/>
    </source>
</evidence>
<keyword evidence="6" id="KW-0812">Transmembrane</keyword>
<reference evidence="7 8" key="1">
    <citation type="submission" date="2016-08" db="EMBL/GenBank/DDBJ databases">
        <title>A Parts List for Fungal Cellulosomes Revealed by Comparative Genomics.</title>
        <authorList>
            <consortium name="DOE Joint Genome Institute"/>
            <person name="Haitjema C.H."/>
            <person name="Gilmore S.P."/>
            <person name="Henske J.K."/>
            <person name="Solomon K.V."/>
            <person name="De Groot R."/>
            <person name="Kuo A."/>
            <person name="Mondo S.J."/>
            <person name="Salamov A.A."/>
            <person name="Labutti K."/>
            <person name="Zhao Z."/>
            <person name="Chiniquy J."/>
            <person name="Barry K."/>
            <person name="Brewer H.M."/>
            <person name="Purvine S.O."/>
            <person name="Wright A.T."/>
            <person name="Boxma B."/>
            <person name="Van Alen T."/>
            <person name="Hackstein J.H."/>
            <person name="Baker S.E."/>
            <person name="Grigoriev I.V."/>
            <person name="O'Malley M.A."/>
        </authorList>
    </citation>
    <scope>NUCLEOTIDE SEQUENCE [LARGE SCALE GENOMIC DNA]</scope>
    <source>
        <strain evidence="7 8">G1</strain>
    </source>
</reference>
<dbReference type="AlphaFoldDB" id="A0A1Y1ZG20"/>
<accession>A0A1Y1ZG20</accession>
<feature type="transmembrane region" description="Helical" evidence="6">
    <location>
        <begin position="12"/>
        <end position="36"/>
    </location>
</feature>
<feature type="transmembrane region" description="Helical" evidence="6">
    <location>
        <begin position="423"/>
        <end position="448"/>
    </location>
</feature>
<evidence type="ECO:0000256" key="3">
    <source>
        <dbReference type="ARBA" id="ARBA00023136"/>
    </source>
</evidence>
<keyword evidence="3 6" id="KW-0472">Membrane</keyword>
<feature type="transmembrane region" description="Helical" evidence="6">
    <location>
        <begin position="491"/>
        <end position="509"/>
    </location>
</feature>
<evidence type="ECO:0000256" key="2">
    <source>
        <dbReference type="ARBA" id="ARBA00022729"/>
    </source>
</evidence>
<dbReference type="InterPro" id="IPR006059">
    <property type="entry name" value="SBP"/>
</dbReference>
<proteinExistence type="predicted"/>
<dbReference type="InterPro" id="IPR050490">
    <property type="entry name" value="Bact_solute-bd_prot1"/>
</dbReference>
<feature type="transmembrane region" description="Helical" evidence="6">
    <location>
        <begin position="454"/>
        <end position="479"/>
    </location>
</feature>
<keyword evidence="5" id="KW-0449">Lipoprotein</keyword>
<gene>
    <name evidence="7" type="ORF">LY90DRAFT_202685</name>
</gene>
<name>A0A1Y1ZG20_9FUNG</name>
<dbReference type="PANTHER" id="PTHR43649">
    <property type="entry name" value="ARABINOSE-BINDING PROTEIN-RELATED"/>
    <property type="match status" value="1"/>
</dbReference>
<evidence type="ECO:0000313" key="8">
    <source>
        <dbReference type="Proteomes" id="UP000193920"/>
    </source>
</evidence>
<dbReference type="EMBL" id="MCOG01000412">
    <property type="protein sequence ID" value="ORY09114.1"/>
    <property type="molecule type" value="Genomic_DNA"/>
</dbReference>
<comment type="caution">
    <text evidence="7">The sequence shown here is derived from an EMBL/GenBank/DDBJ whole genome shotgun (WGS) entry which is preliminary data.</text>
</comment>
<protein>
    <recommendedName>
        <fullName evidence="9">Periplasmic binding protein-like II</fullName>
    </recommendedName>
</protein>
<keyword evidence="2" id="KW-0732">Signal</keyword>
<organism evidence="7 8">
    <name type="scientific">Neocallimastix californiae</name>
    <dbReference type="NCBI Taxonomy" id="1754190"/>
    <lineage>
        <taxon>Eukaryota</taxon>
        <taxon>Fungi</taxon>
        <taxon>Fungi incertae sedis</taxon>
        <taxon>Chytridiomycota</taxon>
        <taxon>Chytridiomycota incertae sedis</taxon>
        <taxon>Neocallimastigomycetes</taxon>
        <taxon>Neocallimastigales</taxon>
        <taxon>Neocallimastigaceae</taxon>
        <taxon>Neocallimastix</taxon>
    </lineage>
</organism>
<evidence type="ECO:0000313" key="7">
    <source>
        <dbReference type="EMBL" id="ORY09114.1"/>
    </source>
</evidence>
<sequence length="572" mass="67379">MFKISKKYNIWLLILLYNLYIYVVKTITFNALAFSYSEGTEVYSILINGFNKYSRQNNLDIDIHLNLLTIYNSSNEIKDYRSTLDFILQKDYERYDFIFYDLIYSSRFGSNLLDLKNIIPEEIKEYNPKFINSTGYYKNKLVGLPVFLDFFVLYYNEPLLNKYNQKVPKTWNELYDTGKYIMEKEKKNNNNIIIYNGFFPDEENGFSSLYELIYSYREFVNSTFPDLNSLSTENAFKMIKKIKDDLSSDEIFQMKANFAMNCLDEENSLFIKFVNTRKTNSIYKKTILPGVQEGISGATIIGYNIGVIKYIKEEKKNKLKSVLSYLCSKSMQRTIIMKKSVLSPITSLYGEEEVCQKIDCEIYKNIQPVFRPTSMIDYENYSNKYLYYFSRYLFKNDSLHDSIRNIIDITKIHSISIGTSENIVGLFTAISIILILAYIIISFFFLLYKGFLDYFIFIPIDFWIMSMVGSVSFLSVCFLEMGTVTVLKCHFIQFIMSGSFTLTVVPILYKLIIDYPKEIKLFEYISSNRYYFLLFFSMFDILFNLLTIISPFKVIDKIIPDGQIIKYVRLVY</sequence>
<dbReference type="SUPFAM" id="SSF53850">
    <property type="entry name" value="Periplasmic binding protein-like II"/>
    <property type="match status" value="1"/>
</dbReference>
<evidence type="ECO:0000256" key="6">
    <source>
        <dbReference type="SAM" id="Phobius"/>
    </source>
</evidence>
<dbReference type="OrthoDB" id="5574009at2759"/>
<keyword evidence="1" id="KW-1003">Cell membrane</keyword>
<evidence type="ECO:0000256" key="4">
    <source>
        <dbReference type="ARBA" id="ARBA00023139"/>
    </source>
</evidence>
<dbReference type="Proteomes" id="UP000193920">
    <property type="component" value="Unassembled WGS sequence"/>
</dbReference>
<keyword evidence="6" id="KW-1133">Transmembrane helix</keyword>
<feature type="transmembrane region" description="Helical" evidence="6">
    <location>
        <begin position="529"/>
        <end position="549"/>
    </location>
</feature>
<dbReference type="PANTHER" id="PTHR43649:SF33">
    <property type="entry name" value="POLYGALACTURONAN_RHAMNOGALACTURONAN-BINDING PROTEIN YTCQ"/>
    <property type="match status" value="1"/>
</dbReference>